<protein>
    <submittedName>
        <fullName evidence="1">Uncharacterized protein</fullName>
    </submittedName>
</protein>
<evidence type="ECO:0000313" key="1">
    <source>
        <dbReference type="EMBL" id="SPJ74442.1"/>
    </source>
</evidence>
<name>A0AAE8M5C3_9HYPO</name>
<reference evidence="1" key="1">
    <citation type="submission" date="2018-03" db="EMBL/GenBank/DDBJ databases">
        <authorList>
            <person name="Guldener U."/>
        </authorList>
    </citation>
    <scope>NUCLEOTIDE SEQUENCE</scope>
</reference>
<dbReference type="AlphaFoldDB" id="A0AAE8M5C3"/>
<dbReference type="EMBL" id="ONZP01000123">
    <property type="protein sequence ID" value="SPJ74442.1"/>
    <property type="molecule type" value="Genomic_DNA"/>
</dbReference>
<evidence type="ECO:0000313" key="2">
    <source>
        <dbReference type="Proteomes" id="UP001187734"/>
    </source>
</evidence>
<organism evidence="1 2">
    <name type="scientific">Fusarium torulosum</name>
    <dbReference type="NCBI Taxonomy" id="33205"/>
    <lineage>
        <taxon>Eukaryota</taxon>
        <taxon>Fungi</taxon>
        <taxon>Dikarya</taxon>
        <taxon>Ascomycota</taxon>
        <taxon>Pezizomycotina</taxon>
        <taxon>Sordariomycetes</taxon>
        <taxon>Hypocreomycetidae</taxon>
        <taxon>Hypocreales</taxon>
        <taxon>Nectriaceae</taxon>
        <taxon>Fusarium</taxon>
    </lineage>
</organism>
<comment type="caution">
    <text evidence="1">The sequence shown here is derived from an EMBL/GenBank/DDBJ whole genome shotgun (WGS) entry which is preliminary data.</text>
</comment>
<keyword evidence="2" id="KW-1185">Reference proteome</keyword>
<gene>
    <name evidence="1" type="ORF">FTOL_04173</name>
</gene>
<dbReference type="Proteomes" id="UP001187734">
    <property type="component" value="Unassembled WGS sequence"/>
</dbReference>
<accession>A0AAE8M5C3</accession>
<sequence>MGAPNAYFLNLSRIPRLRIRNWVTELRQGKGSNQDNESDQTDASAKPVYPSRMALQLTCFRSRQAVEIASRSWMPTIPFRIPEKSRLHTAMYSVAGFMAFHDRTKRQYAPARVVDTSCDLVILHDPLLGRGHSINKVIPEIKYLAMPYRPGDCGKIKGGSGRCLADCVLAFPELRVLYILVHPDAVNKQVPNEHYIQNYYNACQETQAVVPSKTFLFRDRIYYEMPWKLHRDLIGPGELDLLLYVLCSSARRQRNDTGPKLAIRVMTWEYAPGVRARFDTR</sequence>
<proteinExistence type="predicted"/>